<sequence length="218" mass="23116">MGRAGGAHRAGCEDHPDGHGGRRGGVRAVTGVTAPSSRAELLPAFAGAADEIGGSFAGLDDRTFWTGTAEQWGAAHHLDHLIRSNRPVAGGLGAARDRLQPLPPEHHRRSSAEIEAEYRAALSSGARAFGRWLPQPEGTQTELVERYRASLTGVSDALTGWTDAELDAWAMPHPVLGVLSVREMLLFTLLHNRHHEGGVRARLTPVASPTGTGDNALP</sequence>
<name>A0A5C4YA37_9DEIO</name>
<evidence type="ECO:0000313" key="3">
    <source>
        <dbReference type="Proteomes" id="UP000313988"/>
    </source>
</evidence>
<dbReference type="SUPFAM" id="SSF109854">
    <property type="entry name" value="DinB/YfiT-like putative metalloenzymes"/>
    <property type="match status" value="1"/>
</dbReference>
<protein>
    <submittedName>
        <fullName evidence="2">DinB family protein</fullName>
    </submittedName>
</protein>
<feature type="region of interest" description="Disordered" evidence="1">
    <location>
        <begin position="1"/>
        <end position="27"/>
    </location>
</feature>
<organism evidence="2 3">
    <name type="scientific">Deinococcus radiopugnans ATCC 19172</name>
    <dbReference type="NCBI Taxonomy" id="585398"/>
    <lineage>
        <taxon>Bacteria</taxon>
        <taxon>Thermotogati</taxon>
        <taxon>Deinococcota</taxon>
        <taxon>Deinococci</taxon>
        <taxon>Deinococcales</taxon>
        <taxon>Deinococcaceae</taxon>
        <taxon>Deinococcus</taxon>
    </lineage>
</organism>
<evidence type="ECO:0000256" key="1">
    <source>
        <dbReference type="SAM" id="MobiDB-lite"/>
    </source>
</evidence>
<reference evidence="2 3" key="1">
    <citation type="submission" date="2019-06" db="EMBL/GenBank/DDBJ databases">
        <title>Genome sequence of Deinococcus radiopugnans ATCC 19172.</title>
        <authorList>
            <person name="Maclea K.S."/>
            <person name="Maynard C.R."/>
        </authorList>
    </citation>
    <scope>NUCLEOTIDE SEQUENCE [LARGE SCALE GENOMIC DNA]</scope>
    <source>
        <strain evidence="2 3">ATCC 19172</strain>
    </source>
</reference>
<accession>A0A5C4YA37</accession>
<evidence type="ECO:0000313" key="2">
    <source>
        <dbReference type="EMBL" id="TNM72306.1"/>
    </source>
</evidence>
<dbReference type="EMBL" id="VDMO01000003">
    <property type="protein sequence ID" value="TNM72306.1"/>
    <property type="molecule type" value="Genomic_DNA"/>
</dbReference>
<dbReference type="OrthoDB" id="65762at2"/>
<dbReference type="InterPro" id="IPR034660">
    <property type="entry name" value="DinB/YfiT-like"/>
</dbReference>
<proteinExistence type="predicted"/>
<gene>
    <name evidence="2" type="ORF">FHR04_03095</name>
</gene>
<dbReference type="AlphaFoldDB" id="A0A5C4YA37"/>
<feature type="compositionally biased region" description="Basic and acidic residues" evidence="1">
    <location>
        <begin position="10"/>
        <end position="20"/>
    </location>
</feature>
<dbReference type="Proteomes" id="UP000313988">
    <property type="component" value="Unassembled WGS sequence"/>
</dbReference>
<dbReference type="Gene3D" id="1.20.120.450">
    <property type="entry name" value="dinb family like domain"/>
    <property type="match status" value="1"/>
</dbReference>
<comment type="caution">
    <text evidence="2">The sequence shown here is derived from an EMBL/GenBank/DDBJ whole genome shotgun (WGS) entry which is preliminary data.</text>
</comment>